<evidence type="ECO:0000256" key="5">
    <source>
        <dbReference type="SAM" id="MobiDB-lite"/>
    </source>
</evidence>
<organism evidence="7 8">
    <name type="scientific">Cryptolaemus montrouzieri</name>
    <dbReference type="NCBI Taxonomy" id="559131"/>
    <lineage>
        <taxon>Eukaryota</taxon>
        <taxon>Metazoa</taxon>
        <taxon>Ecdysozoa</taxon>
        <taxon>Arthropoda</taxon>
        <taxon>Hexapoda</taxon>
        <taxon>Insecta</taxon>
        <taxon>Pterygota</taxon>
        <taxon>Neoptera</taxon>
        <taxon>Endopterygota</taxon>
        <taxon>Coleoptera</taxon>
        <taxon>Polyphaga</taxon>
        <taxon>Cucujiformia</taxon>
        <taxon>Coccinelloidea</taxon>
        <taxon>Coccinellidae</taxon>
        <taxon>Scymninae</taxon>
        <taxon>Scymnini</taxon>
        <taxon>Cryptolaemus</taxon>
    </lineage>
</organism>
<proteinExistence type="predicted"/>
<feature type="compositionally biased region" description="Acidic residues" evidence="5">
    <location>
        <begin position="404"/>
        <end position="441"/>
    </location>
</feature>
<dbReference type="PANTHER" id="PTHR45877">
    <property type="entry name" value="E3 UBIQUITIN-PROTEIN LIGASE SIAH2"/>
    <property type="match status" value="1"/>
</dbReference>
<sequence>MDLHQPLTDAELKEFIREHYVAVYREFQCRKCNGFCHPPFTTCENRHLSCRVCYDRKKTCQICNTEDKIEHISFMQRLHKLMVYPCENLRYGCPFVEHGEIVKYHQYECPFKLGECLNNQCEWIGRHDNIFLHYKSAHPQHLVINKPEYMRLVEKKIDIDRVTMTNIVYQHDRMFTVVLAVLPASGMLRFIGVNFEPLQMKDRFHAFIDIYLKGGRKRRLSTGCRSLTQALYSDPFYTIPCHEIGVFRMSKHRPMHFLHTVNIVDLDSHCAYPGEVYKKRGTDIKMKIDMEEKGEQDGEEENEDDVDEDDEEYDSEDYEEDDSEDDEEYDSKDDEEYDSEDDEEYDSEDDEEYDSEDDEEYDSEDDEEYDSEDDEEYDSEEDDSEDDGEETKRGDEKDGRQENGEDNSVESDEDAEEEEEDIENDFDLDSEDDDEYESEEDEQRRIWKEFSRGLTIF</sequence>
<dbReference type="InterPro" id="IPR004162">
    <property type="entry name" value="SINA-like_animal"/>
</dbReference>
<accession>A0ABD2NS03</accession>
<dbReference type="InterPro" id="IPR013010">
    <property type="entry name" value="Znf_SIAH"/>
</dbReference>
<evidence type="ECO:0000256" key="4">
    <source>
        <dbReference type="PROSITE-ProRule" id="PRU00455"/>
    </source>
</evidence>
<dbReference type="EMBL" id="JABFTP020000144">
    <property type="protein sequence ID" value="KAL3281410.1"/>
    <property type="molecule type" value="Genomic_DNA"/>
</dbReference>
<feature type="domain" description="SIAH-type" evidence="6">
    <location>
        <begin position="81"/>
        <end position="139"/>
    </location>
</feature>
<keyword evidence="2 4" id="KW-0863">Zinc-finger</keyword>
<evidence type="ECO:0000256" key="3">
    <source>
        <dbReference type="ARBA" id="ARBA00022833"/>
    </source>
</evidence>
<keyword evidence="8" id="KW-1185">Reference proteome</keyword>
<feature type="compositionally biased region" description="Basic and acidic residues" evidence="5">
    <location>
        <begin position="390"/>
        <end position="403"/>
    </location>
</feature>
<dbReference type="Gene3D" id="3.30.40.10">
    <property type="entry name" value="Zinc/RING finger domain, C3HC4 (zinc finger)"/>
    <property type="match status" value="1"/>
</dbReference>
<reference evidence="7 8" key="1">
    <citation type="journal article" date="2021" name="BMC Biol.">
        <title>Horizontally acquired antibacterial genes associated with adaptive radiation of ladybird beetles.</title>
        <authorList>
            <person name="Li H.S."/>
            <person name="Tang X.F."/>
            <person name="Huang Y.H."/>
            <person name="Xu Z.Y."/>
            <person name="Chen M.L."/>
            <person name="Du X.Y."/>
            <person name="Qiu B.Y."/>
            <person name="Chen P.T."/>
            <person name="Zhang W."/>
            <person name="Slipinski A."/>
            <person name="Escalona H.E."/>
            <person name="Waterhouse R.M."/>
            <person name="Zwick A."/>
            <person name="Pang H."/>
        </authorList>
    </citation>
    <scope>NUCLEOTIDE SEQUENCE [LARGE SCALE GENOMIC DNA]</scope>
    <source>
        <strain evidence="7">SYSU2018</strain>
    </source>
</reference>
<dbReference type="SUPFAM" id="SSF49599">
    <property type="entry name" value="TRAF domain-like"/>
    <property type="match status" value="1"/>
</dbReference>
<dbReference type="GO" id="GO:0008270">
    <property type="term" value="F:zinc ion binding"/>
    <property type="evidence" value="ECO:0007669"/>
    <property type="project" value="UniProtKB-KW"/>
</dbReference>
<dbReference type="Proteomes" id="UP001516400">
    <property type="component" value="Unassembled WGS sequence"/>
</dbReference>
<feature type="compositionally biased region" description="Acidic residues" evidence="5">
    <location>
        <begin position="297"/>
        <end position="389"/>
    </location>
</feature>
<evidence type="ECO:0000256" key="1">
    <source>
        <dbReference type="ARBA" id="ARBA00022723"/>
    </source>
</evidence>
<evidence type="ECO:0000256" key="2">
    <source>
        <dbReference type="ARBA" id="ARBA00022771"/>
    </source>
</evidence>
<dbReference type="AlphaFoldDB" id="A0ABD2NS03"/>
<evidence type="ECO:0000313" key="7">
    <source>
        <dbReference type="EMBL" id="KAL3281410.1"/>
    </source>
</evidence>
<keyword evidence="1" id="KW-0479">Metal-binding</keyword>
<feature type="region of interest" description="Disordered" evidence="5">
    <location>
        <begin position="290"/>
        <end position="445"/>
    </location>
</feature>
<gene>
    <name evidence="7" type="ORF">HHI36_004619</name>
</gene>
<protein>
    <recommendedName>
        <fullName evidence="6">SIAH-type domain-containing protein</fullName>
    </recommendedName>
</protein>
<dbReference type="InterPro" id="IPR013083">
    <property type="entry name" value="Znf_RING/FYVE/PHD"/>
</dbReference>
<name>A0ABD2NS03_9CUCU</name>
<keyword evidence="3" id="KW-0862">Zinc</keyword>
<comment type="caution">
    <text evidence="7">The sequence shown here is derived from an EMBL/GenBank/DDBJ whole genome shotgun (WGS) entry which is preliminary data.</text>
</comment>
<evidence type="ECO:0000313" key="8">
    <source>
        <dbReference type="Proteomes" id="UP001516400"/>
    </source>
</evidence>
<dbReference type="PROSITE" id="PS51081">
    <property type="entry name" value="ZF_SIAH"/>
    <property type="match status" value="1"/>
</dbReference>
<dbReference type="PANTHER" id="PTHR45877:SF2">
    <property type="entry name" value="E3 UBIQUITIN-PROTEIN LIGASE SINA-RELATED"/>
    <property type="match status" value="1"/>
</dbReference>
<evidence type="ECO:0000259" key="6">
    <source>
        <dbReference type="PROSITE" id="PS51081"/>
    </source>
</evidence>